<keyword evidence="1" id="KW-1133">Transmembrane helix</keyword>
<organism evidence="2 3">
    <name type="scientific">Candidatus Pseudomonas adelgestsugas</name>
    <dbReference type="NCBI Taxonomy" id="1302376"/>
    <lineage>
        <taxon>Bacteria</taxon>
        <taxon>Pseudomonadati</taxon>
        <taxon>Pseudomonadota</taxon>
        <taxon>Gammaproteobacteria</taxon>
        <taxon>Pseudomonadales</taxon>
        <taxon>Pseudomonadaceae</taxon>
        <taxon>Pseudomonas</taxon>
    </lineage>
</organism>
<proteinExistence type="predicted"/>
<sequence>MLGVFIKILCILRMSFPLYYLNRYFYNKLLTYKEQNMRWSYSLAQLFLCIPILLAAFAAKATPEDDP</sequence>
<keyword evidence="3" id="KW-1185">Reference proteome</keyword>
<keyword evidence="1" id="KW-0472">Membrane</keyword>
<accession>A0ABX5R8Y9</accession>
<evidence type="ECO:0000313" key="3">
    <source>
        <dbReference type="Proteomes" id="UP000288953"/>
    </source>
</evidence>
<dbReference type="EMBL" id="CP026512">
    <property type="protein sequence ID" value="QAX82028.1"/>
    <property type="molecule type" value="Genomic_DNA"/>
</dbReference>
<dbReference type="Proteomes" id="UP000288953">
    <property type="component" value="Chromosome"/>
</dbReference>
<feature type="transmembrane region" description="Helical" evidence="1">
    <location>
        <begin position="38"/>
        <end position="59"/>
    </location>
</feature>
<gene>
    <name evidence="2" type="ORF">C3B55_00706</name>
</gene>
<evidence type="ECO:0000256" key="1">
    <source>
        <dbReference type="SAM" id="Phobius"/>
    </source>
</evidence>
<keyword evidence="1" id="KW-0812">Transmembrane</keyword>
<protein>
    <submittedName>
        <fullName evidence="2">Uncharacterized protein</fullName>
    </submittedName>
</protein>
<feature type="transmembrane region" description="Helical" evidence="1">
    <location>
        <begin position="6"/>
        <end position="26"/>
    </location>
</feature>
<name>A0ABX5R8Y9_9PSED</name>
<reference evidence="2 3" key="1">
    <citation type="journal article" date="2018" name="Genome Biol. Evol.">
        <title>Partnering With a Pest: Genomes of Hemlock Woolly Adelgid Symbionts Reveal Atypical Nutritional Provisioning Patterns in Dual-Obligate Bacteria.</title>
        <authorList>
            <person name="Weglarz K.M."/>
            <person name="Havill N.P."/>
            <person name="Burke G.R."/>
            <person name="von Dohlen C.D."/>
        </authorList>
    </citation>
    <scope>NUCLEOTIDE SEQUENCE [LARGE SCALE GENOMIC DNA]</scope>
    <source>
        <strain evidence="2 3">HWA_ENA</strain>
    </source>
</reference>
<evidence type="ECO:0000313" key="2">
    <source>
        <dbReference type="EMBL" id="QAX82028.1"/>
    </source>
</evidence>